<dbReference type="InterPro" id="IPR024079">
    <property type="entry name" value="MetalloPept_cat_dom_sf"/>
</dbReference>
<protein>
    <recommendedName>
        <fullName evidence="9">Lysine-specific metallo-endopeptidase domain-containing protein</fullName>
    </recommendedName>
</protein>
<dbReference type="GO" id="GO:0046872">
    <property type="term" value="F:metal ion binding"/>
    <property type="evidence" value="ECO:0007669"/>
    <property type="project" value="UniProtKB-KW"/>
</dbReference>
<keyword evidence="8" id="KW-0732">Signal</keyword>
<evidence type="ECO:0000256" key="3">
    <source>
        <dbReference type="ARBA" id="ARBA00022670"/>
    </source>
</evidence>
<comment type="similarity">
    <text evidence="2">Belongs to the peptidase M35 family.</text>
</comment>
<keyword evidence="4" id="KW-0479">Metal-binding</keyword>
<dbReference type="Gene3D" id="3.40.390.10">
    <property type="entry name" value="Collagenase (Catalytic Domain)"/>
    <property type="match status" value="1"/>
</dbReference>
<feature type="chain" id="PRO_5020457645" description="Lysine-specific metallo-endopeptidase domain-containing protein" evidence="8">
    <location>
        <begin position="24"/>
        <end position="268"/>
    </location>
</feature>
<comment type="cofactor">
    <cofactor evidence="1">
        <name>Zn(2+)</name>
        <dbReference type="ChEBI" id="CHEBI:29105"/>
    </cofactor>
</comment>
<evidence type="ECO:0000256" key="5">
    <source>
        <dbReference type="ARBA" id="ARBA00022801"/>
    </source>
</evidence>
<keyword evidence="5" id="KW-0378">Hydrolase</keyword>
<dbReference type="AlphaFoldDB" id="A0A4R8TGQ1"/>
<keyword evidence="6" id="KW-0862">Zinc</keyword>
<evidence type="ECO:0000256" key="4">
    <source>
        <dbReference type="ARBA" id="ARBA00022723"/>
    </source>
</evidence>
<gene>
    <name evidence="10" type="ORF">C8034_v000421</name>
</gene>
<evidence type="ECO:0000259" key="9">
    <source>
        <dbReference type="Pfam" id="PF14521"/>
    </source>
</evidence>
<feature type="signal peptide" evidence="8">
    <location>
        <begin position="1"/>
        <end position="23"/>
    </location>
</feature>
<reference evidence="10 11" key="1">
    <citation type="submission" date="2018-11" db="EMBL/GenBank/DDBJ databases">
        <title>Genome sequence and assembly of Colletotrichum sidae.</title>
        <authorList>
            <person name="Gan P."/>
            <person name="Shirasu K."/>
        </authorList>
    </citation>
    <scope>NUCLEOTIDE SEQUENCE [LARGE SCALE GENOMIC DNA]</scope>
    <source>
        <strain evidence="10 11">CBS 518.97</strain>
    </source>
</reference>
<accession>A0A4R8TGQ1</accession>
<organism evidence="10 11">
    <name type="scientific">Colletotrichum sidae</name>
    <dbReference type="NCBI Taxonomy" id="1347389"/>
    <lineage>
        <taxon>Eukaryota</taxon>
        <taxon>Fungi</taxon>
        <taxon>Dikarya</taxon>
        <taxon>Ascomycota</taxon>
        <taxon>Pezizomycotina</taxon>
        <taxon>Sordariomycetes</taxon>
        <taxon>Hypocreomycetidae</taxon>
        <taxon>Glomerellales</taxon>
        <taxon>Glomerellaceae</taxon>
        <taxon>Colletotrichum</taxon>
        <taxon>Colletotrichum orbiculare species complex</taxon>
    </lineage>
</organism>
<dbReference type="PANTHER" id="PTHR37016:SF3">
    <property type="entry name" value="NEUTRAL PROTEASE 2-RELATED"/>
    <property type="match status" value="1"/>
</dbReference>
<evidence type="ECO:0000256" key="1">
    <source>
        <dbReference type="ARBA" id="ARBA00001947"/>
    </source>
</evidence>
<dbReference type="SUPFAM" id="SSF55486">
    <property type="entry name" value="Metalloproteases ('zincins'), catalytic domain"/>
    <property type="match status" value="1"/>
</dbReference>
<dbReference type="GO" id="GO:0006508">
    <property type="term" value="P:proteolysis"/>
    <property type="evidence" value="ECO:0007669"/>
    <property type="project" value="UniProtKB-KW"/>
</dbReference>
<evidence type="ECO:0000313" key="10">
    <source>
        <dbReference type="EMBL" id="TEA17293.1"/>
    </source>
</evidence>
<dbReference type="InterPro" id="IPR029463">
    <property type="entry name" value="Lys_MEP"/>
</dbReference>
<dbReference type="PANTHER" id="PTHR37016">
    <property type="match status" value="1"/>
</dbReference>
<evidence type="ECO:0000256" key="8">
    <source>
        <dbReference type="SAM" id="SignalP"/>
    </source>
</evidence>
<dbReference type="Proteomes" id="UP000295604">
    <property type="component" value="Unassembled WGS sequence"/>
</dbReference>
<dbReference type="Pfam" id="PF14521">
    <property type="entry name" value="Aspzincin_M35"/>
    <property type="match status" value="1"/>
</dbReference>
<sequence>MSLSARVAVLFVLFALSSCNASAASSVTNLDRHAPILKRELSSWVWKSQGESACSLSQVRQIIDAVEYTKILANAAVTNLDGAGDSSPAYRRWLGDANSRPGTVASITRNHFEAVLSELEAPLTKSVASEQEDGPDPNRLVFTCPDDRHPVCEKHWNGDEPVAGMLNAGEVYSTNVLRLCPPFFRLGKHSKMVSKWRSSRGSILVETQGFSLLHEMQHLDAIVGRGHRATDHAYEVEECEALDKDEKLTNAQNFALFALDSLVNPPWN</sequence>
<name>A0A4R8TGQ1_9PEZI</name>
<dbReference type="GO" id="GO:0008237">
    <property type="term" value="F:metallopeptidase activity"/>
    <property type="evidence" value="ECO:0007669"/>
    <property type="project" value="UniProtKB-KW"/>
</dbReference>
<dbReference type="InterPro" id="IPR050414">
    <property type="entry name" value="Fungal_M35_metalloproteases"/>
</dbReference>
<keyword evidence="7" id="KW-0482">Metalloprotease</keyword>
<evidence type="ECO:0000313" key="11">
    <source>
        <dbReference type="Proteomes" id="UP000295604"/>
    </source>
</evidence>
<dbReference type="EMBL" id="QAPF01000089">
    <property type="protein sequence ID" value="TEA17293.1"/>
    <property type="molecule type" value="Genomic_DNA"/>
</dbReference>
<evidence type="ECO:0000256" key="6">
    <source>
        <dbReference type="ARBA" id="ARBA00022833"/>
    </source>
</evidence>
<comment type="caution">
    <text evidence="10">The sequence shown here is derived from an EMBL/GenBank/DDBJ whole genome shotgun (WGS) entry which is preliminary data.</text>
</comment>
<evidence type="ECO:0000256" key="7">
    <source>
        <dbReference type="ARBA" id="ARBA00023049"/>
    </source>
</evidence>
<proteinExistence type="inferred from homology"/>
<evidence type="ECO:0000256" key="2">
    <source>
        <dbReference type="ARBA" id="ARBA00010279"/>
    </source>
</evidence>
<feature type="domain" description="Lysine-specific metallo-endopeptidase" evidence="9">
    <location>
        <begin position="135"/>
        <end position="258"/>
    </location>
</feature>
<dbReference type="PROSITE" id="PS51257">
    <property type="entry name" value="PROKAR_LIPOPROTEIN"/>
    <property type="match status" value="1"/>
</dbReference>
<keyword evidence="11" id="KW-1185">Reference proteome</keyword>
<keyword evidence="3" id="KW-0645">Protease</keyword>